<dbReference type="InterPro" id="IPR042272">
    <property type="entry name" value="ATP12_ATP_synth-F1-assembly_N"/>
</dbReference>
<dbReference type="GO" id="GO:0033615">
    <property type="term" value="P:mitochondrial proton-transporting ATP synthase complex assembly"/>
    <property type="evidence" value="ECO:0007669"/>
    <property type="project" value="TreeGrafter"/>
</dbReference>
<dbReference type="EMBL" id="JAEFCI010005167">
    <property type="protein sequence ID" value="KAG5460476.1"/>
    <property type="molecule type" value="Genomic_DNA"/>
</dbReference>
<keyword evidence="3" id="KW-1185">Reference proteome</keyword>
<dbReference type="Gene3D" id="3.30.2180.10">
    <property type="entry name" value="ATP12-like"/>
    <property type="match status" value="1"/>
</dbReference>
<feature type="signal peptide" evidence="1">
    <location>
        <begin position="1"/>
        <end position="21"/>
    </location>
</feature>
<proteinExistence type="predicted"/>
<feature type="chain" id="PRO_5034949812" description="ATP synthase mitochondrial F1 complex assembly factor 2" evidence="1">
    <location>
        <begin position="22"/>
        <end position="264"/>
    </location>
</feature>
<evidence type="ECO:0000313" key="3">
    <source>
        <dbReference type="Proteomes" id="UP000673691"/>
    </source>
</evidence>
<dbReference type="Pfam" id="PF07542">
    <property type="entry name" value="ATP12"/>
    <property type="match status" value="1"/>
</dbReference>
<dbReference type="GO" id="GO:0005739">
    <property type="term" value="C:mitochondrion"/>
    <property type="evidence" value="ECO:0007669"/>
    <property type="project" value="TreeGrafter"/>
</dbReference>
<dbReference type="PANTHER" id="PTHR21013:SF10">
    <property type="entry name" value="ATP SYNTHASE MITOCHONDRIAL F1 COMPLEX ASSEMBLY FACTOR 2"/>
    <property type="match status" value="1"/>
</dbReference>
<dbReference type="InterPro" id="IPR011419">
    <property type="entry name" value="ATP12_ATP_synth-F1-assembly"/>
</dbReference>
<dbReference type="OrthoDB" id="5673at2759"/>
<dbReference type="AlphaFoldDB" id="A0A8H8DJE6"/>
<gene>
    <name evidence="2" type="ORF">BJ554DRAFT_7471</name>
</gene>
<accession>A0A8H8DJE6</accession>
<evidence type="ECO:0000313" key="2">
    <source>
        <dbReference type="EMBL" id="KAG5460476.1"/>
    </source>
</evidence>
<dbReference type="PANTHER" id="PTHR21013">
    <property type="entry name" value="ATP SYNTHASE MITOCHONDRIAL F1 COMPLEX ASSEMBLY FACTOR 2/ATP12 PROTEIN, MITOCHONDRIAL PRECURSOR"/>
    <property type="match status" value="1"/>
</dbReference>
<dbReference type="SUPFAM" id="SSF160909">
    <property type="entry name" value="ATP12-like"/>
    <property type="match status" value="1"/>
</dbReference>
<name>A0A8H8DJE6_9FUNG</name>
<comment type="caution">
    <text evidence="2">The sequence shown here is derived from an EMBL/GenBank/DDBJ whole genome shotgun (WGS) entry which is preliminary data.</text>
</comment>
<sequence>MPPPRAASFAASAVCRGLAAAAVPAAAVGLASPLPSSLLALQARALGAAGAVVRTARRTAEGPLSPCRRDRSPAVRGCFRSVRVWDGRCHFAHSSLPLRVASDASDSAEVEAQAERYLKRFWKTASFFETSADLGHHGYPWPDGFRILLDNRPLKTPEGRLLVVPSHRRTLAMLVAGEWERQETVLKSHSLPLVCTFAASLYTGRVSVNYAVFRMMRSTSLVARSIDGLSDWDARKSAIDKLMKFLETDTVWYAAHSHISGRID</sequence>
<evidence type="ECO:0000256" key="1">
    <source>
        <dbReference type="SAM" id="SignalP"/>
    </source>
</evidence>
<dbReference type="Proteomes" id="UP000673691">
    <property type="component" value="Unassembled WGS sequence"/>
</dbReference>
<reference evidence="2 3" key="1">
    <citation type="journal article" name="Sci. Rep.">
        <title>Genome-scale phylogenetic analyses confirm Olpidium as the closest living zoosporic fungus to the non-flagellated, terrestrial fungi.</title>
        <authorList>
            <person name="Chang Y."/>
            <person name="Rochon D."/>
            <person name="Sekimoto S."/>
            <person name="Wang Y."/>
            <person name="Chovatia M."/>
            <person name="Sandor L."/>
            <person name="Salamov A."/>
            <person name="Grigoriev I.V."/>
            <person name="Stajich J.E."/>
            <person name="Spatafora J.W."/>
        </authorList>
    </citation>
    <scope>NUCLEOTIDE SEQUENCE [LARGE SCALE GENOMIC DNA]</scope>
    <source>
        <strain evidence="2">S191</strain>
    </source>
</reference>
<keyword evidence="1" id="KW-0732">Signal</keyword>
<evidence type="ECO:0008006" key="4">
    <source>
        <dbReference type="Google" id="ProtNLM"/>
    </source>
</evidence>
<protein>
    <recommendedName>
        <fullName evidence="4">ATP synthase mitochondrial F1 complex assembly factor 2</fullName>
    </recommendedName>
</protein>
<organism evidence="2 3">
    <name type="scientific">Olpidium bornovanus</name>
    <dbReference type="NCBI Taxonomy" id="278681"/>
    <lineage>
        <taxon>Eukaryota</taxon>
        <taxon>Fungi</taxon>
        <taxon>Fungi incertae sedis</taxon>
        <taxon>Olpidiomycota</taxon>
        <taxon>Olpidiomycotina</taxon>
        <taxon>Olpidiomycetes</taxon>
        <taxon>Olpidiales</taxon>
        <taxon>Olpidiaceae</taxon>
        <taxon>Olpidium</taxon>
    </lineage>
</organism>